<dbReference type="GO" id="GO:0003677">
    <property type="term" value="F:DNA binding"/>
    <property type="evidence" value="ECO:0007669"/>
    <property type="project" value="InterPro"/>
</dbReference>
<dbReference type="PANTHER" id="PTHR46910:SF4">
    <property type="entry name" value="ZN(2)-C6 FUNGAL-TYPE DOMAIN-CONTAINING PROTEIN"/>
    <property type="match status" value="1"/>
</dbReference>
<gene>
    <name evidence="5" type="ORF">AOQ84DRAFT_226366</name>
</gene>
<dbReference type="CDD" id="cd12148">
    <property type="entry name" value="fungal_TF_MHR"/>
    <property type="match status" value="1"/>
</dbReference>
<accession>A0A8E2F9L7</accession>
<dbReference type="PROSITE" id="PS50048">
    <property type="entry name" value="ZN2_CY6_FUNGAL_2"/>
    <property type="match status" value="1"/>
</dbReference>
<dbReference type="AlphaFoldDB" id="A0A8E2F9L7"/>
<dbReference type="InterPro" id="IPR050987">
    <property type="entry name" value="AtrR-like"/>
</dbReference>
<evidence type="ECO:0000256" key="2">
    <source>
        <dbReference type="ARBA" id="ARBA00023242"/>
    </source>
</evidence>
<keyword evidence="2" id="KW-0539">Nucleus</keyword>
<dbReference type="EMBL" id="KV748782">
    <property type="protein sequence ID" value="OCL13120.1"/>
    <property type="molecule type" value="Genomic_DNA"/>
</dbReference>
<dbReference type="Gene3D" id="4.10.240.10">
    <property type="entry name" value="Zn(2)-C6 fungal-type DNA-binding domain"/>
    <property type="match status" value="1"/>
</dbReference>
<evidence type="ECO:0000256" key="3">
    <source>
        <dbReference type="SAM" id="MobiDB-lite"/>
    </source>
</evidence>
<dbReference type="SMART" id="SM00906">
    <property type="entry name" value="Fungal_trans"/>
    <property type="match status" value="1"/>
</dbReference>
<feature type="region of interest" description="Disordered" evidence="3">
    <location>
        <begin position="668"/>
        <end position="746"/>
    </location>
</feature>
<proteinExistence type="predicted"/>
<keyword evidence="6" id="KW-1185">Reference proteome</keyword>
<feature type="compositionally biased region" description="Polar residues" evidence="3">
    <location>
        <begin position="668"/>
        <end position="705"/>
    </location>
</feature>
<dbReference type="GO" id="GO:0006351">
    <property type="term" value="P:DNA-templated transcription"/>
    <property type="evidence" value="ECO:0007669"/>
    <property type="project" value="InterPro"/>
</dbReference>
<organism evidence="5 6">
    <name type="scientific">Glonium stellatum</name>
    <dbReference type="NCBI Taxonomy" id="574774"/>
    <lineage>
        <taxon>Eukaryota</taxon>
        <taxon>Fungi</taxon>
        <taxon>Dikarya</taxon>
        <taxon>Ascomycota</taxon>
        <taxon>Pezizomycotina</taxon>
        <taxon>Dothideomycetes</taxon>
        <taxon>Pleosporomycetidae</taxon>
        <taxon>Gloniales</taxon>
        <taxon>Gloniaceae</taxon>
        <taxon>Glonium</taxon>
    </lineage>
</organism>
<dbReference type="InterPro" id="IPR007219">
    <property type="entry name" value="XnlR_reg_dom"/>
</dbReference>
<dbReference type="InterPro" id="IPR036864">
    <property type="entry name" value="Zn2-C6_fun-type_DNA-bd_sf"/>
</dbReference>
<evidence type="ECO:0000259" key="4">
    <source>
        <dbReference type="PROSITE" id="PS50048"/>
    </source>
</evidence>
<feature type="region of interest" description="Disordered" evidence="3">
    <location>
        <begin position="152"/>
        <end position="186"/>
    </location>
</feature>
<feature type="compositionally biased region" description="Polar residues" evidence="3">
    <location>
        <begin position="716"/>
        <end position="746"/>
    </location>
</feature>
<keyword evidence="1" id="KW-0479">Metal-binding</keyword>
<name>A0A8E2F9L7_9PEZI</name>
<dbReference type="PROSITE" id="PS00463">
    <property type="entry name" value="ZN2_CY6_FUNGAL_1"/>
    <property type="match status" value="1"/>
</dbReference>
<dbReference type="Proteomes" id="UP000250140">
    <property type="component" value="Unassembled WGS sequence"/>
</dbReference>
<feature type="domain" description="Zn(2)-C6 fungal-type" evidence="4">
    <location>
        <begin position="55"/>
        <end position="85"/>
    </location>
</feature>
<dbReference type="SMART" id="SM00066">
    <property type="entry name" value="GAL4"/>
    <property type="match status" value="1"/>
</dbReference>
<reference evidence="5 6" key="1">
    <citation type="journal article" date="2016" name="Nat. Commun.">
        <title>Ectomycorrhizal ecology is imprinted in the genome of the dominant symbiotic fungus Cenococcum geophilum.</title>
        <authorList>
            <consortium name="DOE Joint Genome Institute"/>
            <person name="Peter M."/>
            <person name="Kohler A."/>
            <person name="Ohm R.A."/>
            <person name="Kuo A."/>
            <person name="Krutzmann J."/>
            <person name="Morin E."/>
            <person name="Arend M."/>
            <person name="Barry K.W."/>
            <person name="Binder M."/>
            <person name="Choi C."/>
            <person name="Clum A."/>
            <person name="Copeland A."/>
            <person name="Grisel N."/>
            <person name="Haridas S."/>
            <person name="Kipfer T."/>
            <person name="LaButti K."/>
            <person name="Lindquist E."/>
            <person name="Lipzen A."/>
            <person name="Maire R."/>
            <person name="Meier B."/>
            <person name="Mihaltcheva S."/>
            <person name="Molinier V."/>
            <person name="Murat C."/>
            <person name="Poggeler S."/>
            <person name="Quandt C.A."/>
            <person name="Sperisen C."/>
            <person name="Tritt A."/>
            <person name="Tisserant E."/>
            <person name="Crous P.W."/>
            <person name="Henrissat B."/>
            <person name="Nehls U."/>
            <person name="Egli S."/>
            <person name="Spatafora J.W."/>
            <person name="Grigoriev I.V."/>
            <person name="Martin F.M."/>
        </authorList>
    </citation>
    <scope>NUCLEOTIDE SEQUENCE [LARGE SCALE GENOMIC DNA]</scope>
    <source>
        <strain evidence="5 6">CBS 207.34</strain>
    </source>
</reference>
<dbReference type="Pfam" id="PF00172">
    <property type="entry name" value="Zn_clus"/>
    <property type="match status" value="1"/>
</dbReference>
<evidence type="ECO:0000313" key="6">
    <source>
        <dbReference type="Proteomes" id="UP000250140"/>
    </source>
</evidence>
<dbReference type="Pfam" id="PF04082">
    <property type="entry name" value="Fungal_trans"/>
    <property type="match status" value="1"/>
</dbReference>
<sequence length="898" mass="98866">MAPKRAADDDAQTGNKLPKTESTISTPLAQSHRSSADFSSSVKKKLSASTRTGQACDRCKIRKIRCDGRPGGCSPCIQNNTPCKTTDRITGRATTRGHTEALESENTYLRQQVAELQSQLKDLGVEVKPLAGYNNGYMSATLQPHGIPWTPTSTGNDGQMWETEPSQGNGSAPPLPPYSSQVGPPSASHDLENIFPALPAFKTGCIGDNYLGVSSADSLLSPIKGTSLSVFGTEIDIADFVQGDSDDASSVMSYGHFLNVAMNFDENVEVAPLPEFQKMHEYAIWYLRSLNPYTPVIHKSAFMELIWRIYYEKGFTPSSAEVVMVQMMLAILKYQISARNHDEAMMEESNKHYRYSLRFFKDLVASHTLQDVQAMTLICIHLRNFPKPGAAWIMSWMTFAIALEMGLHRSAKAWAETAPKRDLHEVELRKRVFWTIYGLNVGLSGKLGRPMPIRMEDVDVEFPEPLDDSLPQDGNLSNFHKCSFHVGIQAAKVTVLFGQMYSTVYAVRQPPHSYEETVRRLEEDIRRWQEELPVELSGVYRANQESYIFARYLEFWDQEFQLLLHHPAICRSTNADFMNSNLDICLDASSKMLHNVNELRKFKSLDIPWINCTVYIAAIFTTLFVYSQRKDSMASADMIKLRNDMDLWLDVMGECGELLVARAALNESPQQENNPASNVFGNTDSFHTQYSEPGASSNDAESKQPSYLPPDDPSMGPSNNPYPTVPSASEYSYSNGTSTSMPSYPSNANAFDQSNYAGVGEADMSAAHAAAIASAASAASATAPQPTGDSYMFATPSATNNTTSHYPAHGASHNDAWRQWTRAVMTPLGPQDYHRPQEYLNTANTLMSLGGRDGSAQVPGQDGAASVEGAAMQGQGQSNTSWPLMLFGIGPNGNIGGP</sequence>
<feature type="region of interest" description="Disordered" evidence="3">
    <location>
        <begin position="1"/>
        <end position="44"/>
    </location>
</feature>
<dbReference type="OrthoDB" id="4456959at2759"/>
<dbReference type="GO" id="GO:0008270">
    <property type="term" value="F:zinc ion binding"/>
    <property type="evidence" value="ECO:0007669"/>
    <property type="project" value="InterPro"/>
</dbReference>
<dbReference type="CDD" id="cd00067">
    <property type="entry name" value="GAL4"/>
    <property type="match status" value="1"/>
</dbReference>
<evidence type="ECO:0000256" key="1">
    <source>
        <dbReference type="ARBA" id="ARBA00022723"/>
    </source>
</evidence>
<dbReference type="InterPro" id="IPR001138">
    <property type="entry name" value="Zn2Cys6_DnaBD"/>
</dbReference>
<dbReference type="SUPFAM" id="SSF57701">
    <property type="entry name" value="Zn2/Cys6 DNA-binding domain"/>
    <property type="match status" value="1"/>
</dbReference>
<feature type="compositionally biased region" description="Polar residues" evidence="3">
    <location>
        <begin position="12"/>
        <end position="44"/>
    </location>
</feature>
<evidence type="ECO:0000313" key="5">
    <source>
        <dbReference type="EMBL" id="OCL13120.1"/>
    </source>
</evidence>
<dbReference type="PANTHER" id="PTHR46910">
    <property type="entry name" value="TRANSCRIPTION FACTOR PDR1"/>
    <property type="match status" value="1"/>
</dbReference>
<protein>
    <recommendedName>
        <fullName evidence="4">Zn(2)-C6 fungal-type domain-containing protein</fullName>
    </recommendedName>
</protein>
<dbReference type="GO" id="GO:0000981">
    <property type="term" value="F:DNA-binding transcription factor activity, RNA polymerase II-specific"/>
    <property type="evidence" value="ECO:0007669"/>
    <property type="project" value="InterPro"/>
</dbReference>